<dbReference type="PANTHER" id="PTHR42956">
    <property type="entry name" value="NITROGENASE IRON-MOLYBDENUM COFACTOR BIOSYNTHESIS PROTEIN NIFE"/>
    <property type="match status" value="1"/>
</dbReference>
<dbReference type="GO" id="GO:0016163">
    <property type="term" value="F:nitrogenase activity"/>
    <property type="evidence" value="ECO:0007669"/>
    <property type="project" value="InterPro"/>
</dbReference>
<dbReference type="OrthoDB" id="9802175at2"/>
<evidence type="ECO:0000313" key="4">
    <source>
        <dbReference type="EMBL" id="PWT28178.1"/>
    </source>
</evidence>
<dbReference type="Proteomes" id="UP000245488">
    <property type="component" value="Chromosome"/>
</dbReference>
<dbReference type="InterPro" id="IPR000318">
    <property type="entry name" value="Nase_comp1_CS"/>
</dbReference>
<sequence>MQPIERPRYSCMLGGALATISSLPGVVPIIHGAQGCGGGLSNAYYLGGHLGSGYCGGVSIPSSNIGEKEVIFGAAKRLETQINSTLEVMKGDLFLVLSACMTDIIGEDIESVIRNIKNPDNVPVRYIDTGGFQGKAYDGYDEVFSSLFEDYIPKAKKDEKLVNILGQVPGYDPYFRGNLEEIARLLRELGLKVNTFLTPDQSHENILSAGGAVLNIVVSPLYGIKAARTAKRVHDIDYLVTDLPIGAEATKEFLYSIGSALSLSIGDIKKLVDKEKKSYYGYLDRIADYVADTDTQSYAIVIANSTDAFAYANYLENEIGYIPRYIFITDHLTQEKEELLTSKLDEYDFGQKPELIFEQDTTAIRRFIEQRHPYEESEDYVDRLSPLLVLGSSIDYKLAQEYNGVLLPVSYPVFNIILNKGFAGFKGAGALFESILNTQLTREVKKVV</sequence>
<evidence type="ECO:0000256" key="2">
    <source>
        <dbReference type="RuleBase" id="RU004021"/>
    </source>
</evidence>
<dbReference type="PROSITE" id="PS00699">
    <property type="entry name" value="NITROGENASE_1_1"/>
    <property type="match status" value="1"/>
</dbReference>
<dbReference type="Proteomes" id="UP000182584">
    <property type="component" value="Unassembled WGS sequence"/>
</dbReference>
<dbReference type="InterPro" id="IPR049939">
    <property type="entry name" value="NifE-like"/>
</dbReference>
<reference evidence="5 6" key="1">
    <citation type="submission" date="2016-10" db="EMBL/GenBank/DDBJ databases">
        <authorList>
            <person name="de Groot N.N."/>
        </authorList>
    </citation>
    <scope>NUCLEOTIDE SEQUENCE [LARGE SCALE GENOMIC DNA]</scope>
    <source>
        <strain evidence="5 6">AR40</strain>
    </source>
</reference>
<evidence type="ECO:0000313" key="7">
    <source>
        <dbReference type="Proteomes" id="UP000245488"/>
    </source>
</evidence>
<dbReference type="EMBL" id="NXNG01000001">
    <property type="protein sequence ID" value="PWT28178.1"/>
    <property type="molecule type" value="Genomic_DNA"/>
</dbReference>
<dbReference type="EMBL" id="FOGJ01000018">
    <property type="protein sequence ID" value="SES07234.1"/>
    <property type="molecule type" value="Genomic_DNA"/>
</dbReference>
<evidence type="ECO:0000256" key="1">
    <source>
        <dbReference type="ARBA" id="ARBA00023231"/>
    </source>
</evidence>
<dbReference type="InterPro" id="IPR000510">
    <property type="entry name" value="Nase/OxRdtase_comp1"/>
</dbReference>
<proteinExistence type="inferred from homology"/>
<gene>
    <name evidence="4" type="ORF">CPT75_14175</name>
    <name evidence="5" type="ORF">SAMN04487884_11828</name>
</gene>
<evidence type="ECO:0000259" key="3">
    <source>
        <dbReference type="Pfam" id="PF00148"/>
    </source>
</evidence>
<protein>
    <submittedName>
        <fullName evidence="5">Nitrogenase molybdenum-iron protein beta chain</fullName>
    </submittedName>
</protein>
<evidence type="ECO:0000313" key="6">
    <source>
        <dbReference type="Proteomes" id="UP000182584"/>
    </source>
</evidence>
<keyword evidence="1 2" id="KW-0535">Nitrogen fixation</keyword>
<accession>A0A1H9UDJ2</accession>
<dbReference type="SUPFAM" id="SSF53807">
    <property type="entry name" value="Helical backbone' metal receptor"/>
    <property type="match status" value="1"/>
</dbReference>
<name>A0A1H9UDJ2_BUTFI</name>
<feature type="domain" description="Nitrogenase/oxidoreductase component 1" evidence="3">
    <location>
        <begin position="11"/>
        <end position="438"/>
    </location>
</feature>
<dbReference type="Pfam" id="PF00148">
    <property type="entry name" value="Oxidored_nitro"/>
    <property type="match status" value="1"/>
</dbReference>
<reference evidence="4 7" key="2">
    <citation type="submission" date="2017-09" db="EMBL/GenBank/DDBJ databases">
        <title>High-quality draft genome sequence of Butyrivibrio fibrisolvens INBov1, isolated from cow rumen.</title>
        <authorList>
            <person name="Rodriguez Hernaez J."/>
            <person name="Rivarola M."/>
            <person name="Paniego N."/>
            <person name="Cravero S."/>
            <person name="Ceron Cucchi M."/>
            <person name="Martinez M.C."/>
        </authorList>
    </citation>
    <scope>NUCLEOTIDE SEQUENCE [LARGE SCALE GENOMIC DNA]</scope>
    <source>
        <strain evidence="4 7">INBov1</strain>
    </source>
</reference>
<dbReference type="PANTHER" id="PTHR42956:SF1">
    <property type="entry name" value="NITROGENASE IRON-MOLYBDENUM COFACTOR BIOSYNTHESIS PROTEIN NIFE"/>
    <property type="match status" value="1"/>
</dbReference>
<keyword evidence="7" id="KW-1185">Reference proteome</keyword>
<dbReference type="RefSeq" id="WP_027215634.1">
    <property type="nucleotide sequence ID" value="NZ_CM009896.1"/>
</dbReference>
<dbReference type="Gene3D" id="3.40.50.1980">
    <property type="entry name" value="Nitrogenase molybdenum iron protein domain"/>
    <property type="match status" value="3"/>
</dbReference>
<evidence type="ECO:0000313" key="5">
    <source>
        <dbReference type="EMBL" id="SES07234.1"/>
    </source>
</evidence>
<dbReference type="AlphaFoldDB" id="A0A1H9UDJ2"/>
<organism evidence="5 6">
    <name type="scientific">Butyrivibrio fibrisolvens</name>
    <dbReference type="NCBI Taxonomy" id="831"/>
    <lineage>
        <taxon>Bacteria</taxon>
        <taxon>Bacillati</taxon>
        <taxon>Bacillota</taxon>
        <taxon>Clostridia</taxon>
        <taxon>Lachnospirales</taxon>
        <taxon>Lachnospiraceae</taxon>
        <taxon>Butyrivibrio</taxon>
    </lineage>
</organism>
<comment type="similarity">
    <text evidence="2">Belongs to the NifD/NifK/NifE/NifN family.</text>
</comment>